<evidence type="ECO:0000256" key="1">
    <source>
        <dbReference type="ARBA" id="ARBA00003263"/>
    </source>
</evidence>
<evidence type="ECO:0000313" key="11">
    <source>
        <dbReference type="Ensembl" id="ENSTNIP00000004275.1"/>
    </source>
</evidence>
<dbReference type="Pfam" id="PF00046">
    <property type="entry name" value="Homeodomain"/>
    <property type="match status" value="1"/>
</dbReference>
<reference evidence="11" key="3">
    <citation type="submission" date="2025-09" db="UniProtKB">
        <authorList>
            <consortium name="Ensembl"/>
        </authorList>
    </citation>
    <scope>IDENTIFICATION</scope>
</reference>
<evidence type="ECO:0000256" key="3">
    <source>
        <dbReference type="ARBA" id="ARBA00004586"/>
    </source>
</evidence>
<evidence type="ECO:0000256" key="7">
    <source>
        <dbReference type="ARBA" id="ARBA00049036"/>
    </source>
</evidence>
<dbReference type="GO" id="GO:0005634">
    <property type="term" value="C:nucleus"/>
    <property type="evidence" value="ECO:0007669"/>
    <property type="project" value="UniProtKB-SubCell"/>
</dbReference>
<dbReference type="Gene3D" id="1.10.10.60">
    <property type="entry name" value="Homeodomain-like"/>
    <property type="match status" value="1"/>
</dbReference>
<dbReference type="GO" id="GO:0003677">
    <property type="term" value="F:DNA binding"/>
    <property type="evidence" value="ECO:0007669"/>
    <property type="project" value="UniProtKB-UniRule"/>
</dbReference>
<keyword evidence="6" id="KW-0444">Lipid biosynthesis</keyword>
<dbReference type="Proteomes" id="UP000007303">
    <property type="component" value="Unassembled WGS sequence"/>
</dbReference>
<keyword evidence="8 9" id="KW-0371">Homeobox</keyword>
<name>H3C7Q3_TETNG</name>
<sequence length="182" mass="21252">MEALLSGWLLREDFWLPPGTRWRDLRAREHLPLPDLLYTLPLALAFMALRYVFERFVLRSSSSLLNGGVIEAGPHRDRSTQLIGLSRHLCRFYHRTFVPWNKQAGRVPLSKRLGVRDKVRVGAPPIPQLEDFYLQRSRQPSQGEVVSLGKQCGLSQRKIQTWFRRRRNQDRPSNTRKFCEAS</sequence>
<dbReference type="CDD" id="cd00086">
    <property type="entry name" value="homeodomain"/>
    <property type="match status" value="1"/>
</dbReference>
<dbReference type="InterPro" id="IPR009057">
    <property type="entry name" value="Homeodomain-like_sf"/>
</dbReference>
<dbReference type="InParanoid" id="H3C7Q3"/>
<dbReference type="GO" id="GO:0046513">
    <property type="term" value="P:ceramide biosynthetic process"/>
    <property type="evidence" value="ECO:0007669"/>
    <property type="project" value="InterPro"/>
</dbReference>
<comment type="pathway">
    <text evidence="5">Sphingolipid metabolism.</text>
</comment>
<keyword evidence="6" id="KW-0443">Lipid metabolism</keyword>
<evidence type="ECO:0000259" key="10">
    <source>
        <dbReference type="PROSITE" id="PS50071"/>
    </source>
</evidence>
<reference evidence="11" key="2">
    <citation type="submission" date="2025-08" db="UniProtKB">
        <authorList>
            <consortium name="Ensembl"/>
        </authorList>
    </citation>
    <scope>IDENTIFICATION</scope>
</reference>
<dbReference type="PANTHER" id="PTHR12560:SF6">
    <property type="entry name" value="CERAMIDE SYNTHASE 4"/>
    <property type="match status" value="1"/>
</dbReference>
<dbReference type="FunFam" id="1.10.10.60:FF:000020">
    <property type="entry name" value="Ceramide synthase 5"/>
    <property type="match status" value="1"/>
</dbReference>
<evidence type="ECO:0000256" key="8">
    <source>
        <dbReference type="PROSITE-ProRule" id="PRU00108"/>
    </source>
</evidence>
<evidence type="ECO:0000256" key="5">
    <source>
        <dbReference type="ARBA" id="ARBA00004991"/>
    </source>
</evidence>
<dbReference type="GO" id="GO:0050291">
    <property type="term" value="F:sphingosine N-acyltransferase activity"/>
    <property type="evidence" value="ECO:0007669"/>
    <property type="project" value="InterPro"/>
</dbReference>
<accession>H3C7Q3</accession>
<dbReference type="SMART" id="SM00389">
    <property type="entry name" value="HOX"/>
    <property type="match status" value="1"/>
</dbReference>
<dbReference type="InterPro" id="IPR001356">
    <property type="entry name" value="HD"/>
</dbReference>
<dbReference type="InterPro" id="IPR016439">
    <property type="entry name" value="Lag1/Lac1-like"/>
</dbReference>
<comment type="subcellular location">
    <subcellularLocation>
        <location evidence="2">Endomembrane system</location>
        <topology evidence="2">Multi-pass membrane protein</topology>
    </subcellularLocation>
    <subcellularLocation>
        <location evidence="3">Endoplasmic reticulum membrane</location>
    </subcellularLocation>
    <subcellularLocation>
        <location evidence="8 9">Nucleus</location>
    </subcellularLocation>
</comment>
<evidence type="ECO:0000256" key="4">
    <source>
        <dbReference type="ARBA" id="ARBA00004760"/>
    </source>
</evidence>
<evidence type="ECO:0000256" key="2">
    <source>
        <dbReference type="ARBA" id="ARBA00004127"/>
    </source>
</evidence>
<dbReference type="GeneTree" id="ENSGT01030000234515"/>
<keyword evidence="8 9" id="KW-0539">Nucleus</keyword>
<feature type="domain" description="Homeobox" evidence="10">
    <location>
        <begin position="112"/>
        <end position="173"/>
    </location>
</feature>
<evidence type="ECO:0000256" key="9">
    <source>
        <dbReference type="RuleBase" id="RU000682"/>
    </source>
</evidence>
<dbReference type="AlphaFoldDB" id="H3C7Q3"/>
<dbReference type="HOGENOM" id="CLU_028277_7_0_1"/>
<evidence type="ECO:0000313" key="12">
    <source>
        <dbReference type="Proteomes" id="UP000007303"/>
    </source>
</evidence>
<reference evidence="12" key="1">
    <citation type="journal article" date="2004" name="Nature">
        <title>Genome duplication in the teleost fish Tetraodon nigroviridis reveals the early vertebrate proto-karyotype.</title>
        <authorList>
            <person name="Jaillon O."/>
            <person name="Aury J.-M."/>
            <person name="Brunet F."/>
            <person name="Petit J.-L."/>
            <person name="Stange-Thomann N."/>
            <person name="Mauceli E."/>
            <person name="Bouneau L."/>
            <person name="Fischer C."/>
            <person name="Ozouf-Costaz C."/>
            <person name="Bernot A."/>
            <person name="Nicaud S."/>
            <person name="Jaffe D."/>
            <person name="Fisher S."/>
            <person name="Lutfalla G."/>
            <person name="Dossat C."/>
            <person name="Segurens B."/>
            <person name="Dasilva C."/>
            <person name="Salanoubat M."/>
            <person name="Levy M."/>
            <person name="Boudet N."/>
            <person name="Castellano S."/>
            <person name="Anthouard V."/>
            <person name="Jubin C."/>
            <person name="Castelli V."/>
            <person name="Katinka M."/>
            <person name="Vacherie B."/>
            <person name="Biemont C."/>
            <person name="Skalli Z."/>
            <person name="Cattolico L."/>
            <person name="Poulain J."/>
            <person name="De Berardinis V."/>
            <person name="Cruaud C."/>
            <person name="Duprat S."/>
            <person name="Brottier P."/>
            <person name="Coutanceau J.-P."/>
            <person name="Gouzy J."/>
            <person name="Parra G."/>
            <person name="Lardier G."/>
            <person name="Chapple C."/>
            <person name="McKernan K.J."/>
            <person name="McEwan P."/>
            <person name="Bosak S."/>
            <person name="Kellis M."/>
            <person name="Volff J.-N."/>
            <person name="Guigo R."/>
            <person name="Zody M.C."/>
            <person name="Mesirov J."/>
            <person name="Lindblad-Toh K."/>
            <person name="Birren B."/>
            <person name="Nusbaum C."/>
            <person name="Kahn D."/>
            <person name="Robinson-Rechavi M."/>
            <person name="Laudet V."/>
            <person name="Schachter V."/>
            <person name="Quetier F."/>
            <person name="Saurin W."/>
            <person name="Scarpelli C."/>
            <person name="Wincker P."/>
            <person name="Lander E.S."/>
            <person name="Weissenbach J."/>
            <person name="Roest Crollius H."/>
        </authorList>
    </citation>
    <scope>NUCLEOTIDE SEQUENCE [LARGE SCALE GENOMIC DNA]</scope>
</reference>
<comment type="catalytic activity">
    <reaction evidence="7">
        <text>sphinganine + octadecanoyl-CoA = N-(octadecanoyl)-sphinganine + CoA + H(+)</text>
        <dbReference type="Rhea" id="RHEA:36547"/>
        <dbReference type="ChEBI" id="CHEBI:15378"/>
        <dbReference type="ChEBI" id="CHEBI:57287"/>
        <dbReference type="ChEBI" id="CHEBI:57394"/>
        <dbReference type="ChEBI" id="CHEBI:57817"/>
        <dbReference type="ChEBI" id="CHEBI:67033"/>
    </reaction>
    <physiologicalReaction direction="left-to-right" evidence="7">
        <dbReference type="Rhea" id="RHEA:36548"/>
    </physiologicalReaction>
</comment>
<evidence type="ECO:0000256" key="6">
    <source>
        <dbReference type="ARBA" id="ARBA00022516"/>
    </source>
</evidence>
<dbReference type="GO" id="GO:0005789">
    <property type="term" value="C:endoplasmic reticulum membrane"/>
    <property type="evidence" value="ECO:0007669"/>
    <property type="project" value="UniProtKB-SubCell"/>
</dbReference>
<protein>
    <recommendedName>
        <fullName evidence="10">Homeobox domain-containing protein</fullName>
    </recommendedName>
</protein>
<organism evidence="11 12">
    <name type="scientific">Tetraodon nigroviridis</name>
    <name type="common">Spotted green pufferfish</name>
    <name type="synonym">Chelonodon nigroviridis</name>
    <dbReference type="NCBI Taxonomy" id="99883"/>
    <lineage>
        <taxon>Eukaryota</taxon>
        <taxon>Metazoa</taxon>
        <taxon>Chordata</taxon>
        <taxon>Craniata</taxon>
        <taxon>Vertebrata</taxon>
        <taxon>Euteleostomi</taxon>
        <taxon>Actinopterygii</taxon>
        <taxon>Neopterygii</taxon>
        <taxon>Teleostei</taxon>
        <taxon>Neoteleostei</taxon>
        <taxon>Acanthomorphata</taxon>
        <taxon>Eupercaria</taxon>
        <taxon>Tetraodontiformes</taxon>
        <taxon>Tetradontoidea</taxon>
        <taxon>Tetraodontidae</taxon>
        <taxon>Tetraodon</taxon>
    </lineage>
</organism>
<proteinExistence type="predicted"/>
<dbReference type="PANTHER" id="PTHR12560">
    <property type="entry name" value="LONGEVITY ASSURANCE FACTOR 1 LAG1"/>
    <property type="match status" value="1"/>
</dbReference>
<keyword evidence="12" id="KW-1185">Reference proteome</keyword>
<dbReference type="PROSITE" id="PS50071">
    <property type="entry name" value="HOMEOBOX_2"/>
    <property type="match status" value="1"/>
</dbReference>
<keyword evidence="8 9" id="KW-0238">DNA-binding</keyword>
<dbReference type="SUPFAM" id="SSF46689">
    <property type="entry name" value="Homeodomain-like"/>
    <property type="match status" value="1"/>
</dbReference>
<comment type="function">
    <text evidence="1">Sequence-specific transcription factor which is part of a developmental regulatory system that provides cells with specific positional identities on the anterior-posterior axis.</text>
</comment>
<comment type="pathway">
    <text evidence="4">Lipid metabolism; sphingolipid metabolism.</text>
</comment>
<dbReference type="Ensembl" id="ENSTNIT00000004413.1">
    <property type="protein sequence ID" value="ENSTNIP00000004275.1"/>
    <property type="gene ID" value="ENSTNIG00000001899.1"/>
</dbReference>
<feature type="DNA-binding region" description="Homeobox" evidence="8">
    <location>
        <begin position="114"/>
        <end position="174"/>
    </location>
</feature>